<evidence type="ECO:0000313" key="2">
    <source>
        <dbReference type="Proteomes" id="UP001177260"/>
    </source>
</evidence>
<comment type="caution">
    <text evidence="1">The sequence shown here is derived from an EMBL/GenBank/DDBJ whole genome shotgun (WGS) entry which is preliminary data.</text>
</comment>
<keyword evidence="2" id="KW-1185">Reference proteome</keyword>
<sequence>MTAELDQGHNPEMPGLPNGYIATLQPLHFHFLRPKIAVVSPGEYEAARRELLKEEKAATLLLQRLAASRRQLPMVEVNEPARFKFDTMDGEKGLPDLFENRKQLIVYHFMLGSEDSQGCIGCTLCMDHIPDLRHLWSRNTSFAAVATAPISQITEYANRMEWRFPFYSAAKTHKAWHEAEVKGETITWKPGNGYFGLSVFLKDGDRVYHTYDTTDRGMEIILSTYHLLDMTPLGRQEVGNGMGDFRRRDEY</sequence>
<dbReference type="EMBL" id="JAOPJF010000017">
    <property type="protein sequence ID" value="KAK1146582.1"/>
    <property type="molecule type" value="Genomic_DNA"/>
</dbReference>
<dbReference type="Proteomes" id="UP001177260">
    <property type="component" value="Unassembled WGS sequence"/>
</dbReference>
<gene>
    <name evidence="1" type="ORF">N8T08_003012</name>
</gene>
<proteinExistence type="predicted"/>
<protein>
    <submittedName>
        <fullName evidence="1">Uncharacterized protein</fullName>
    </submittedName>
</protein>
<evidence type="ECO:0000313" key="1">
    <source>
        <dbReference type="EMBL" id="KAK1146582.1"/>
    </source>
</evidence>
<organism evidence="1 2">
    <name type="scientific">Aspergillus melleus</name>
    <dbReference type="NCBI Taxonomy" id="138277"/>
    <lineage>
        <taxon>Eukaryota</taxon>
        <taxon>Fungi</taxon>
        <taxon>Dikarya</taxon>
        <taxon>Ascomycota</taxon>
        <taxon>Pezizomycotina</taxon>
        <taxon>Eurotiomycetes</taxon>
        <taxon>Eurotiomycetidae</taxon>
        <taxon>Eurotiales</taxon>
        <taxon>Aspergillaceae</taxon>
        <taxon>Aspergillus</taxon>
        <taxon>Aspergillus subgen. Circumdati</taxon>
    </lineage>
</organism>
<name>A0ACC3B7P8_9EURO</name>
<reference evidence="1 2" key="1">
    <citation type="journal article" date="2023" name="ACS Omega">
        <title>Identification of the Neoaspergillic Acid Biosynthesis Gene Cluster by Establishing an In Vitro CRISPR-Ribonucleoprotein Genetic System in Aspergillus melleus.</title>
        <authorList>
            <person name="Yuan B."/>
            <person name="Grau M.F."/>
            <person name="Murata R.M."/>
            <person name="Torok T."/>
            <person name="Venkateswaran K."/>
            <person name="Stajich J.E."/>
            <person name="Wang C.C.C."/>
        </authorList>
    </citation>
    <scope>NUCLEOTIDE SEQUENCE [LARGE SCALE GENOMIC DNA]</scope>
    <source>
        <strain evidence="1 2">IMV 1140</strain>
    </source>
</reference>
<accession>A0ACC3B7P8</accession>